<organism evidence="4 5">
    <name type="scientific">Heracleum sosnowskyi</name>
    <dbReference type="NCBI Taxonomy" id="360622"/>
    <lineage>
        <taxon>Eukaryota</taxon>
        <taxon>Viridiplantae</taxon>
        <taxon>Streptophyta</taxon>
        <taxon>Embryophyta</taxon>
        <taxon>Tracheophyta</taxon>
        <taxon>Spermatophyta</taxon>
        <taxon>Magnoliopsida</taxon>
        <taxon>eudicotyledons</taxon>
        <taxon>Gunneridae</taxon>
        <taxon>Pentapetalae</taxon>
        <taxon>asterids</taxon>
        <taxon>campanulids</taxon>
        <taxon>Apiales</taxon>
        <taxon>Apiaceae</taxon>
        <taxon>Apioideae</taxon>
        <taxon>apioid superclade</taxon>
        <taxon>Tordylieae</taxon>
        <taxon>Tordyliinae</taxon>
        <taxon>Heracleum</taxon>
    </lineage>
</organism>
<keyword evidence="2" id="KW-0963">Cytoplasm</keyword>
<dbReference type="Pfam" id="PF13087">
    <property type="entry name" value="AAA_12"/>
    <property type="match status" value="1"/>
</dbReference>
<proteinExistence type="predicted"/>
<dbReference type="GO" id="GO:0005737">
    <property type="term" value="C:cytoplasm"/>
    <property type="evidence" value="ECO:0007669"/>
    <property type="project" value="UniProtKB-SubCell"/>
</dbReference>
<evidence type="ECO:0000256" key="2">
    <source>
        <dbReference type="ARBA" id="ARBA00022490"/>
    </source>
</evidence>
<comment type="subcellular location">
    <subcellularLocation>
        <location evidence="1">Cytoplasm</location>
    </subcellularLocation>
</comment>
<protein>
    <recommendedName>
        <fullName evidence="3">DNA2/NAM7 helicase-like C-terminal domain-containing protein</fullName>
    </recommendedName>
</protein>
<dbReference type="CDD" id="cd18808">
    <property type="entry name" value="SF1_C_Upf1"/>
    <property type="match status" value="1"/>
</dbReference>
<reference evidence="4" key="1">
    <citation type="submission" date="2023-02" db="EMBL/GenBank/DDBJ databases">
        <title>Genome of toxic invasive species Heracleum sosnowskyi carries increased number of genes despite the absence of recent whole-genome duplications.</title>
        <authorList>
            <person name="Schelkunov M."/>
            <person name="Shtratnikova V."/>
            <person name="Makarenko M."/>
            <person name="Klepikova A."/>
            <person name="Omelchenko D."/>
            <person name="Novikova G."/>
            <person name="Obukhova E."/>
            <person name="Bogdanov V."/>
            <person name="Penin A."/>
            <person name="Logacheva M."/>
        </authorList>
    </citation>
    <scope>NUCLEOTIDE SEQUENCE</scope>
    <source>
        <strain evidence="4">Hsosn_3</strain>
        <tissue evidence="4">Leaf</tissue>
    </source>
</reference>
<evidence type="ECO:0000256" key="1">
    <source>
        <dbReference type="ARBA" id="ARBA00004496"/>
    </source>
</evidence>
<dbReference type="Proteomes" id="UP001237642">
    <property type="component" value="Unassembled WGS sequence"/>
</dbReference>
<evidence type="ECO:0000313" key="4">
    <source>
        <dbReference type="EMBL" id="KAK1388701.1"/>
    </source>
</evidence>
<dbReference type="InterPro" id="IPR047187">
    <property type="entry name" value="SF1_C_Upf1"/>
</dbReference>
<evidence type="ECO:0000313" key="5">
    <source>
        <dbReference type="Proteomes" id="UP001237642"/>
    </source>
</evidence>
<dbReference type="EMBL" id="JAUIZM010000004">
    <property type="protein sequence ID" value="KAK1388701.1"/>
    <property type="molecule type" value="Genomic_DNA"/>
</dbReference>
<dbReference type="Gene3D" id="3.40.50.300">
    <property type="entry name" value="P-loop containing nucleotide triphosphate hydrolases"/>
    <property type="match status" value="1"/>
</dbReference>
<feature type="domain" description="DNA2/NAM7 helicase-like C-terminal" evidence="3">
    <location>
        <begin position="88"/>
        <end position="224"/>
    </location>
</feature>
<comment type="caution">
    <text evidence="4">The sequence shown here is derived from an EMBL/GenBank/DDBJ whole genome shotgun (WGS) entry which is preliminary data.</text>
</comment>
<keyword evidence="5" id="KW-1185">Reference proteome</keyword>
<dbReference type="InterPro" id="IPR041679">
    <property type="entry name" value="DNA2/NAM7-like_C"/>
</dbReference>
<dbReference type="PANTHER" id="PTHR45418">
    <property type="entry name" value="CANCER/TESTIS ANTIGEN 55"/>
    <property type="match status" value="1"/>
</dbReference>
<name>A0AAD8ING5_9APIA</name>
<dbReference type="PANTHER" id="PTHR45418:SF1">
    <property type="entry name" value="CANCER_TESTIS ANTIGEN 55"/>
    <property type="match status" value="1"/>
</dbReference>
<dbReference type="InterPro" id="IPR027417">
    <property type="entry name" value="P-loop_NTPase"/>
</dbReference>
<evidence type="ECO:0000259" key="3">
    <source>
        <dbReference type="Pfam" id="PF13087"/>
    </source>
</evidence>
<gene>
    <name evidence="4" type="ORF">POM88_016879</name>
</gene>
<reference evidence="4" key="2">
    <citation type="submission" date="2023-05" db="EMBL/GenBank/DDBJ databases">
        <authorList>
            <person name="Schelkunov M.I."/>
        </authorList>
    </citation>
    <scope>NUCLEOTIDE SEQUENCE</scope>
    <source>
        <strain evidence="4">Hsosn_3</strain>
        <tissue evidence="4">Leaf</tissue>
    </source>
</reference>
<sequence>MASMIRRRDCDEERSTITDKGDIGFIDLRVVMLDCMHVEDENEDEISESLNPNSHYDFKLYRDQGKLFACKGDGARFSAIFGAPLGEKDFTVIFTGIISIDDETVGKKSSWFNRFEASKIVEIIRHLTEKEVSGQDQIAVITPFEEHKLKINKALRSIGIPNIQVGSADQLQSREKHVVVSIARSTMKYNYFDRSNCPGLLCNRRRFNATITAARSLLIVIGNPHIVCKQMKSERDDDSRTMAAYLENSEEAVWLADDANQANMGAVQMGNENEANGMDEMQVQRA</sequence>
<dbReference type="AlphaFoldDB" id="A0AAD8ING5"/>
<accession>A0AAD8ING5</accession>
<dbReference type="SUPFAM" id="SSF52540">
    <property type="entry name" value="P-loop containing nucleoside triphosphate hydrolases"/>
    <property type="match status" value="1"/>
</dbReference>